<organism evidence="7 8">
    <name type="scientific">Metarhizium album (strain ARSEF 1941)</name>
    <dbReference type="NCBI Taxonomy" id="1081103"/>
    <lineage>
        <taxon>Eukaryota</taxon>
        <taxon>Fungi</taxon>
        <taxon>Dikarya</taxon>
        <taxon>Ascomycota</taxon>
        <taxon>Pezizomycotina</taxon>
        <taxon>Sordariomycetes</taxon>
        <taxon>Hypocreomycetidae</taxon>
        <taxon>Hypocreales</taxon>
        <taxon>Clavicipitaceae</taxon>
        <taxon>Metarhizium</taxon>
    </lineage>
</organism>
<dbReference type="PANTHER" id="PTHR13483:SF11">
    <property type="entry name" value="ZINC FINGER HIT DOMAIN-CONTAINING PROTEIN 3"/>
    <property type="match status" value="1"/>
</dbReference>
<dbReference type="GO" id="GO:0070761">
    <property type="term" value="C:pre-snoRNP complex"/>
    <property type="evidence" value="ECO:0007669"/>
    <property type="project" value="TreeGrafter"/>
</dbReference>
<dbReference type="OrthoDB" id="18412at2759"/>
<evidence type="ECO:0000313" key="8">
    <source>
        <dbReference type="Proteomes" id="UP000030816"/>
    </source>
</evidence>
<dbReference type="PROSITE" id="PS51083">
    <property type="entry name" value="ZF_HIT"/>
    <property type="match status" value="1"/>
</dbReference>
<evidence type="ECO:0000256" key="5">
    <source>
        <dbReference type="SAM" id="MobiDB-lite"/>
    </source>
</evidence>
<evidence type="ECO:0000256" key="3">
    <source>
        <dbReference type="ARBA" id="ARBA00022833"/>
    </source>
</evidence>
<keyword evidence="2 4" id="KW-0863">Zinc-finger</keyword>
<keyword evidence="3" id="KW-0862">Zinc</keyword>
<dbReference type="GO" id="GO:0008270">
    <property type="term" value="F:zinc ion binding"/>
    <property type="evidence" value="ECO:0007669"/>
    <property type="project" value="UniProtKB-UniRule"/>
</dbReference>
<dbReference type="STRING" id="1081103.A0A0B2WPC3"/>
<feature type="region of interest" description="Disordered" evidence="5">
    <location>
        <begin position="83"/>
        <end position="111"/>
    </location>
</feature>
<reference evidence="7 8" key="1">
    <citation type="journal article" date="2014" name="Proc. Natl. Acad. Sci. U.S.A.">
        <title>Trajectory and genomic determinants of fungal-pathogen speciation and host adaptation.</title>
        <authorList>
            <person name="Hu X."/>
            <person name="Xiao G."/>
            <person name="Zheng P."/>
            <person name="Shang Y."/>
            <person name="Su Y."/>
            <person name="Zhang X."/>
            <person name="Liu X."/>
            <person name="Zhan S."/>
            <person name="St Leger R.J."/>
            <person name="Wang C."/>
        </authorList>
    </citation>
    <scope>NUCLEOTIDE SEQUENCE [LARGE SCALE GENOMIC DNA]</scope>
    <source>
        <strain evidence="7 8">ARSEF 1941</strain>
    </source>
</reference>
<keyword evidence="8" id="KW-1185">Reference proteome</keyword>
<dbReference type="GeneID" id="63740680"/>
<evidence type="ECO:0000256" key="4">
    <source>
        <dbReference type="PROSITE-ProRule" id="PRU00453"/>
    </source>
</evidence>
<dbReference type="InterPro" id="IPR007529">
    <property type="entry name" value="Znf_HIT"/>
</dbReference>
<evidence type="ECO:0000259" key="6">
    <source>
        <dbReference type="PROSITE" id="PS51083"/>
    </source>
</evidence>
<dbReference type="Gene3D" id="3.30.60.190">
    <property type="match status" value="1"/>
</dbReference>
<proteinExistence type="predicted"/>
<dbReference type="EMBL" id="AZHE01000019">
    <property type="protein sequence ID" value="KHN95863.1"/>
    <property type="molecule type" value="Genomic_DNA"/>
</dbReference>
<dbReference type="SUPFAM" id="SSF144232">
    <property type="entry name" value="HIT/MYND zinc finger-like"/>
    <property type="match status" value="1"/>
</dbReference>
<feature type="compositionally biased region" description="Polar residues" evidence="5">
    <location>
        <begin position="33"/>
        <end position="45"/>
    </location>
</feature>
<dbReference type="GO" id="GO:0048254">
    <property type="term" value="P:snoRNA localization"/>
    <property type="evidence" value="ECO:0007669"/>
    <property type="project" value="TreeGrafter"/>
</dbReference>
<gene>
    <name evidence="7" type="ORF">MAM_06225</name>
</gene>
<feature type="region of interest" description="Disordered" evidence="5">
    <location>
        <begin position="1"/>
        <end position="47"/>
    </location>
</feature>
<dbReference type="CDD" id="cd23024">
    <property type="entry name" value="zf-HIT_ZNHIT2-3"/>
    <property type="match status" value="1"/>
</dbReference>
<sequence>MEQVQPADTEAGAEPAGKSTQNPPAASEAGTDEGSQAQPQLQPTSAVAAKSATVCGVCQKTASKYKCPRCYLPYCSVACNKTHKENHPPDPEPQLLAEPQSPASPANRAPATLSDLANPFCALDTSEHLQHLFRKYPGLTQQLLDIHAATQPPQEAPDGRIPASLMQNVAKKSSWNHDIGIKNGKEALRRARMAEGEAGEAIREYTELILHLINTRDDEDEVTRRLQQQAAHEDTQLIEQLLAQERR</sequence>
<dbReference type="GO" id="GO:0000492">
    <property type="term" value="P:box C/D snoRNP assembly"/>
    <property type="evidence" value="ECO:0007669"/>
    <property type="project" value="TreeGrafter"/>
</dbReference>
<evidence type="ECO:0000256" key="1">
    <source>
        <dbReference type="ARBA" id="ARBA00022723"/>
    </source>
</evidence>
<keyword evidence="1" id="KW-0479">Metal-binding</keyword>
<evidence type="ECO:0000256" key="2">
    <source>
        <dbReference type="ARBA" id="ARBA00022771"/>
    </source>
</evidence>
<feature type="domain" description="HIT-type" evidence="6">
    <location>
        <begin position="55"/>
        <end position="88"/>
    </location>
</feature>
<dbReference type="AlphaFoldDB" id="A0A0B2WPC3"/>
<dbReference type="HOGENOM" id="CLU_063513_0_1_1"/>
<dbReference type="GO" id="GO:0005634">
    <property type="term" value="C:nucleus"/>
    <property type="evidence" value="ECO:0007669"/>
    <property type="project" value="TreeGrafter"/>
</dbReference>
<evidence type="ECO:0000313" key="7">
    <source>
        <dbReference type="EMBL" id="KHN95863.1"/>
    </source>
</evidence>
<dbReference type="Proteomes" id="UP000030816">
    <property type="component" value="Unassembled WGS sequence"/>
</dbReference>
<name>A0A0B2WPC3_METAS</name>
<comment type="caution">
    <text evidence="7">The sequence shown here is derived from an EMBL/GenBank/DDBJ whole genome shotgun (WGS) entry which is preliminary data.</text>
</comment>
<dbReference type="Pfam" id="PF04438">
    <property type="entry name" value="zf-HIT"/>
    <property type="match status" value="1"/>
</dbReference>
<dbReference type="RefSeq" id="XP_040676929.1">
    <property type="nucleotide sequence ID" value="XM_040825023.1"/>
</dbReference>
<dbReference type="InterPro" id="IPR051639">
    <property type="entry name" value="BCD1"/>
</dbReference>
<protein>
    <submittedName>
        <fullName evidence="7">Zinc finger (HIT type) family protein</fullName>
    </submittedName>
</protein>
<dbReference type="PANTHER" id="PTHR13483">
    <property type="entry name" value="BOX C_D SNORNA PROTEIN 1-RELATED"/>
    <property type="match status" value="1"/>
</dbReference>
<dbReference type="GO" id="GO:0000463">
    <property type="term" value="P:maturation of LSU-rRNA from tricistronic rRNA transcript (SSU-rRNA, 5.8S rRNA, LSU-rRNA)"/>
    <property type="evidence" value="ECO:0007669"/>
    <property type="project" value="TreeGrafter"/>
</dbReference>
<accession>A0A0B2WPC3</accession>